<reference evidence="2 3" key="1">
    <citation type="submission" date="2024-05" db="EMBL/GenBank/DDBJ databases">
        <title>Genome sequencing and assembly of Indian major carp, Cirrhinus mrigala (Hamilton, 1822).</title>
        <authorList>
            <person name="Mohindra V."/>
            <person name="Chowdhury L.M."/>
            <person name="Lal K."/>
            <person name="Jena J.K."/>
        </authorList>
    </citation>
    <scope>NUCLEOTIDE SEQUENCE [LARGE SCALE GENOMIC DNA]</scope>
    <source>
        <strain evidence="2">CM1030</strain>
        <tissue evidence="2">Blood</tissue>
    </source>
</reference>
<name>A0ABD0PUK2_CIRMR</name>
<gene>
    <name evidence="2" type="ORF">M9458_028641</name>
</gene>
<dbReference type="AlphaFoldDB" id="A0ABD0PUK2"/>
<evidence type="ECO:0000313" key="2">
    <source>
        <dbReference type="EMBL" id="KAL0176311.1"/>
    </source>
</evidence>
<feature type="non-terminal residue" evidence="2">
    <location>
        <position position="1"/>
    </location>
</feature>
<feature type="compositionally biased region" description="Polar residues" evidence="1">
    <location>
        <begin position="34"/>
        <end position="51"/>
    </location>
</feature>
<feature type="non-terminal residue" evidence="2">
    <location>
        <position position="266"/>
    </location>
</feature>
<protein>
    <submittedName>
        <fullName evidence="2">Uncharacterized protein</fullName>
    </submittedName>
</protein>
<evidence type="ECO:0000313" key="3">
    <source>
        <dbReference type="Proteomes" id="UP001529510"/>
    </source>
</evidence>
<feature type="region of interest" description="Disordered" evidence="1">
    <location>
        <begin position="1"/>
        <end position="104"/>
    </location>
</feature>
<feature type="compositionally biased region" description="Polar residues" evidence="1">
    <location>
        <begin position="60"/>
        <end position="104"/>
    </location>
</feature>
<organism evidence="2 3">
    <name type="scientific">Cirrhinus mrigala</name>
    <name type="common">Mrigala</name>
    <dbReference type="NCBI Taxonomy" id="683832"/>
    <lineage>
        <taxon>Eukaryota</taxon>
        <taxon>Metazoa</taxon>
        <taxon>Chordata</taxon>
        <taxon>Craniata</taxon>
        <taxon>Vertebrata</taxon>
        <taxon>Euteleostomi</taxon>
        <taxon>Actinopterygii</taxon>
        <taxon>Neopterygii</taxon>
        <taxon>Teleostei</taxon>
        <taxon>Ostariophysi</taxon>
        <taxon>Cypriniformes</taxon>
        <taxon>Cyprinidae</taxon>
        <taxon>Labeoninae</taxon>
        <taxon>Labeonini</taxon>
        <taxon>Cirrhinus</taxon>
    </lineage>
</organism>
<proteinExistence type="predicted"/>
<sequence>ENVMTKEHAQHEFEKSTVNDKNTPSTNTKDKLSPLQTKLTDYSNSDSQPIASVSPEDQTKAANASVNSQEDALISVSISTKYQSEVINSNPITESYGTADSQNSDVLCTGHDEIETMETVDLDKHGHCHGETTDEQNKHVEKPIKTESALCQTVEVSEVRTEVKSASTQTDESQELILGDKQPPVHACTQTDGEQLETVKDKEPAELLPLSTTPRTVTNQLLLSSVFPMNDPAHLAERIRQSRNRMSAAYDETEYEPYGLPEVVMK</sequence>
<accession>A0ABD0PUK2</accession>
<evidence type="ECO:0000256" key="1">
    <source>
        <dbReference type="SAM" id="MobiDB-lite"/>
    </source>
</evidence>
<dbReference type="Proteomes" id="UP001529510">
    <property type="component" value="Unassembled WGS sequence"/>
</dbReference>
<comment type="caution">
    <text evidence="2">The sequence shown here is derived from an EMBL/GenBank/DDBJ whole genome shotgun (WGS) entry which is preliminary data.</text>
</comment>
<dbReference type="EMBL" id="JAMKFB020000014">
    <property type="protein sequence ID" value="KAL0176311.1"/>
    <property type="molecule type" value="Genomic_DNA"/>
</dbReference>
<feature type="compositionally biased region" description="Basic and acidic residues" evidence="1">
    <location>
        <begin position="1"/>
        <end position="18"/>
    </location>
</feature>
<keyword evidence="3" id="KW-1185">Reference proteome</keyword>